<name>A0A941BIG3_9BURK</name>
<dbReference type="AlphaFoldDB" id="A0A941BIG3"/>
<keyword evidence="2" id="KW-1185">Reference proteome</keyword>
<comment type="caution">
    <text evidence="1">The sequence shown here is derived from an EMBL/GenBank/DDBJ whole genome shotgun (WGS) entry which is preliminary data.</text>
</comment>
<protein>
    <submittedName>
        <fullName evidence="1">Uncharacterized protein</fullName>
    </submittedName>
</protein>
<dbReference type="RefSeq" id="WP_210856397.1">
    <property type="nucleotide sequence ID" value="NZ_JAGQDD010000018.1"/>
</dbReference>
<organism evidence="1 2">
    <name type="scientific">Ideonella alba</name>
    <dbReference type="NCBI Taxonomy" id="2824118"/>
    <lineage>
        <taxon>Bacteria</taxon>
        <taxon>Pseudomonadati</taxon>
        <taxon>Pseudomonadota</taxon>
        <taxon>Betaproteobacteria</taxon>
        <taxon>Burkholderiales</taxon>
        <taxon>Sphaerotilaceae</taxon>
        <taxon>Ideonella</taxon>
    </lineage>
</organism>
<gene>
    <name evidence="1" type="ORF">KAK03_19590</name>
</gene>
<accession>A0A941BIG3</accession>
<dbReference type="Proteomes" id="UP000676246">
    <property type="component" value="Unassembled WGS sequence"/>
</dbReference>
<reference evidence="1 2" key="1">
    <citation type="submission" date="2021-04" db="EMBL/GenBank/DDBJ databases">
        <title>The genome sequence of Ideonella sp. 3Y2.</title>
        <authorList>
            <person name="Liu Y."/>
        </authorList>
    </citation>
    <scope>NUCLEOTIDE SEQUENCE [LARGE SCALE GENOMIC DNA]</scope>
    <source>
        <strain evidence="1 2">3Y2</strain>
    </source>
</reference>
<proteinExistence type="predicted"/>
<evidence type="ECO:0000313" key="2">
    <source>
        <dbReference type="Proteomes" id="UP000676246"/>
    </source>
</evidence>
<sequence length="635" mass="67206">MTPPGDTTSGLLPTAPAVGATLHVDATVLRPLRDGTVSVYRGRTINSGATTEYDNTVTQSVSGTRLLDQASNDLGQGPATADPVVVANGRVTMNTSMPWTDGGPQNPFELVLLSSPVRLGERHVAIDKRYTDVGTDLDGDKLNDQMDVAIWTLVKSEDTIDLPQRSDVKAVRVDTEIRLRARYSSDGSTSDVVSATVSEWYAPGLGLVRRTLDLPGSIPRAQAEEVLVTMDALDTGLGYTPLQVQVGASGSPVAGQTLPEPRAAAAWDSHAVVATSIPGRRASEGLAFSQLDARGQVIKTAVFRSQDILEPGNAVVDVQLLATPDALLTVLSSSRGSRLLRLDTTGQTRLDAGSVALVSGPLEADYDRVLTTATVVGNTLWLAWIAPDGQNSQFEDLYTQFMRAFDLRGVPLGPVLRVATSTNPLGWRARRLDAAPEAGVLSFAEVEASSDAWQLAQARPTDQTLAPLVSLRPLPGTNGVCGTAGPYSGRMQVQALGSTSLLLCQTSFNHLGLADLGSQLTVPRDGSGRLSASSLLGADWTARGALVDLGASAQTLALGAEQSGRLFSWDTQDSRFYRLAELPLVAGQTDAAHVRTLARWSSLGAGPAYLMPMGNRVLVINRQTDGTLSTHIAWR</sequence>
<evidence type="ECO:0000313" key="1">
    <source>
        <dbReference type="EMBL" id="MBQ0932688.1"/>
    </source>
</evidence>
<dbReference type="EMBL" id="JAGQDD010000018">
    <property type="protein sequence ID" value="MBQ0932688.1"/>
    <property type="molecule type" value="Genomic_DNA"/>
</dbReference>